<dbReference type="EMBL" id="FXUI01000009">
    <property type="protein sequence ID" value="SMP75997.1"/>
    <property type="molecule type" value="Genomic_DNA"/>
</dbReference>
<keyword evidence="2" id="KW-1185">Reference proteome</keyword>
<sequence length="230" mass="25681">MVCAVRAALAGTISPSLSVPGGRVLSRLSSAYCFGFRSGHSGLPEGRIGTPHCVQCYRQLPGQRDFRFARPGSAGDRLCPLTQARAAKLSRQDRIRRFVQAFPSEPVTAFRDAPVPADFARFVAPWRQTEISARAGRSVEAFGVVERCSYRHRGDRSDSRCCHQKTYRTMLFGYGLNFAIESGNVLHVRLRPSAEAAMSSYRNEAEVECGDYVKWCRKVSLRGWPPSIFW</sequence>
<name>A0ABY1QP10_9SPHN</name>
<reference evidence="1 2" key="1">
    <citation type="submission" date="2017-05" db="EMBL/GenBank/DDBJ databases">
        <authorList>
            <person name="Varghese N."/>
            <person name="Submissions S."/>
        </authorList>
    </citation>
    <scope>NUCLEOTIDE SEQUENCE [LARGE SCALE GENOMIC DNA]</scope>
    <source>
        <strain evidence="1 2">SM16</strain>
    </source>
</reference>
<evidence type="ECO:0000313" key="1">
    <source>
        <dbReference type="EMBL" id="SMP75997.1"/>
    </source>
</evidence>
<organism evidence="1 2">
    <name type="scientific">Novosphingobium panipatense</name>
    <dbReference type="NCBI Taxonomy" id="428991"/>
    <lineage>
        <taxon>Bacteria</taxon>
        <taxon>Pseudomonadati</taxon>
        <taxon>Pseudomonadota</taxon>
        <taxon>Alphaproteobacteria</taxon>
        <taxon>Sphingomonadales</taxon>
        <taxon>Sphingomonadaceae</taxon>
        <taxon>Novosphingobium</taxon>
    </lineage>
</organism>
<gene>
    <name evidence="1" type="ORF">SAMN06296065_10930</name>
</gene>
<protein>
    <submittedName>
        <fullName evidence="1">Uncharacterized protein</fullName>
    </submittedName>
</protein>
<dbReference type="Proteomes" id="UP001157910">
    <property type="component" value="Unassembled WGS sequence"/>
</dbReference>
<comment type="caution">
    <text evidence="1">The sequence shown here is derived from an EMBL/GenBank/DDBJ whole genome shotgun (WGS) entry which is preliminary data.</text>
</comment>
<evidence type="ECO:0000313" key="2">
    <source>
        <dbReference type="Proteomes" id="UP001157910"/>
    </source>
</evidence>
<accession>A0ABY1QP10</accession>
<proteinExistence type="predicted"/>